<dbReference type="EMBL" id="HG316455">
    <property type="protein sequence ID" value="CDF88337.1"/>
    <property type="molecule type" value="Genomic_DNA"/>
</dbReference>
<gene>
    <name evidence="3" type="ORF">BN860_07778g</name>
</gene>
<organism evidence="3 4">
    <name type="scientific">Zygosaccharomyces bailii (strain CLIB 213 / ATCC 58445 / CBS 680 / BCRC 21525 / NBRC 1098 / NCYC 1416 / NRRL Y-2227)</name>
    <dbReference type="NCBI Taxonomy" id="1333698"/>
    <lineage>
        <taxon>Eukaryota</taxon>
        <taxon>Fungi</taxon>
        <taxon>Dikarya</taxon>
        <taxon>Ascomycota</taxon>
        <taxon>Saccharomycotina</taxon>
        <taxon>Saccharomycetes</taxon>
        <taxon>Saccharomycetales</taxon>
        <taxon>Saccharomycetaceae</taxon>
        <taxon>Zygosaccharomyces</taxon>
    </lineage>
</organism>
<dbReference type="SUPFAM" id="SSF50475">
    <property type="entry name" value="FMN-binding split barrel"/>
    <property type="match status" value="1"/>
</dbReference>
<feature type="compositionally biased region" description="Basic and acidic residues" evidence="1">
    <location>
        <begin position="223"/>
        <end position="234"/>
    </location>
</feature>
<sequence>MRNMNQLLRKTSLVKPEMIHQMAPWVPTFIQSTKNSNGPFIPFQLATVEENSHKPRCRTMVFRDFLFKDKRSNVLTFHTDLRSNKVHNSFHGVEDSAPIEACFYFPETREQYRFSGRCFLITKNHTNIAEDIVTNYGILSPSVCGHHRVELYEHATAEEQDMNPDVAQANSQEKMLLLKDFKPPLEKEWGMEIRRQWSHLSRASKSQYRKPNPGVALTSETSNKLDKINRGVDGSKEETGLENFAIACLCVDEVDYLNLTSGSGERVMFTRSHEAGTDNWDERHVCP</sequence>
<dbReference type="InterPro" id="IPR012349">
    <property type="entry name" value="Split_barrel_FMN-bd"/>
</dbReference>
<protein>
    <submittedName>
        <fullName evidence="3">BN860_07778g1_1</fullName>
    </submittedName>
</protein>
<dbReference type="AlphaFoldDB" id="A0A8J2T513"/>
<evidence type="ECO:0000256" key="1">
    <source>
        <dbReference type="SAM" id="MobiDB-lite"/>
    </source>
</evidence>
<reference evidence="4" key="1">
    <citation type="journal article" date="2013" name="Genome Announc.">
        <title>Genome sequence of the food spoilage yeast Zygosaccharomyces bailii CLIB 213(T).</title>
        <authorList>
            <person name="Galeote V."/>
            <person name="Bigey F."/>
            <person name="Devillers H."/>
            <person name="Neuveglise C."/>
            <person name="Dequin S."/>
        </authorList>
    </citation>
    <scope>NUCLEOTIDE SEQUENCE [LARGE SCALE GENOMIC DNA]</scope>
    <source>
        <strain evidence="4">CLIB 213 / ATCC 58445 / CBS 680 / CCRC 21525 / NBRC 1098 / NCYC 1416 / NRRL Y-2227</strain>
    </source>
</reference>
<accession>A0A8J2T513</accession>
<dbReference type="GO" id="GO:0010181">
    <property type="term" value="F:FMN binding"/>
    <property type="evidence" value="ECO:0007669"/>
    <property type="project" value="InterPro"/>
</dbReference>
<keyword evidence="4" id="KW-1185">Reference proteome</keyword>
<evidence type="ECO:0000259" key="2">
    <source>
        <dbReference type="Pfam" id="PF12766"/>
    </source>
</evidence>
<dbReference type="Proteomes" id="UP000019375">
    <property type="component" value="Unassembled WGS sequence"/>
</dbReference>
<dbReference type="PANTHER" id="PTHR28243">
    <property type="entry name" value="AGL049CP"/>
    <property type="match status" value="1"/>
</dbReference>
<feature type="region of interest" description="Disordered" evidence="1">
    <location>
        <begin position="204"/>
        <end position="234"/>
    </location>
</feature>
<feature type="domain" description="Pyridoxamine 5'-phosphate oxidase Alr4036 family FMN-binding" evidence="2">
    <location>
        <begin position="22"/>
        <end position="121"/>
    </location>
</feature>
<proteinExistence type="predicted"/>
<dbReference type="Gene3D" id="2.30.110.10">
    <property type="entry name" value="Electron Transport, Fmn-binding Protein, Chain A"/>
    <property type="match status" value="1"/>
</dbReference>
<dbReference type="Pfam" id="PF12766">
    <property type="entry name" value="Pyridox_oxase_2"/>
    <property type="match status" value="1"/>
</dbReference>
<evidence type="ECO:0000313" key="4">
    <source>
        <dbReference type="Proteomes" id="UP000019375"/>
    </source>
</evidence>
<dbReference type="PANTHER" id="PTHR28243:SF1">
    <property type="entry name" value="PYRIDOXAMINE 5'-PHOSPHATE OXIDASE ALR4036 FAMILY FMN-BINDING DOMAIN-CONTAINING PROTEIN"/>
    <property type="match status" value="1"/>
</dbReference>
<evidence type="ECO:0000313" key="3">
    <source>
        <dbReference type="EMBL" id="CDF88337.1"/>
    </source>
</evidence>
<dbReference type="OrthoDB" id="5394411at2759"/>
<dbReference type="InterPro" id="IPR024624">
    <property type="entry name" value="Pyridox_Oxase_Alr4036_FMN-bd"/>
</dbReference>
<name>A0A8J2T513_ZYGB2</name>